<dbReference type="AlphaFoldDB" id="A0A1W6ZXP1"/>
<dbReference type="Pfam" id="PF12071">
    <property type="entry name" value="DUF3551"/>
    <property type="match status" value="1"/>
</dbReference>
<sequence length="87" mass="9365">MKTLSVIALGFGLWLAGGNTASADTNYPWCIITGGLSEGAYSCGYVSFEQCQQTRLGTDMCVVNPLYKAPSAPSSRAAPKERDRTRR</sequence>
<dbReference type="EMBL" id="CP021112">
    <property type="protein sequence ID" value="ARQ02090.1"/>
    <property type="molecule type" value="Genomic_DNA"/>
</dbReference>
<dbReference type="Proteomes" id="UP000194137">
    <property type="component" value="Chromosome"/>
</dbReference>
<name>A0A1W6ZXP1_9HYPH</name>
<feature type="compositionally biased region" description="Basic and acidic residues" evidence="1">
    <location>
        <begin position="78"/>
        <end position="87"/>
    </location>
</feature>
<protein>
    <submittedName>
        <fullName evidence="3">Uncharacterized protein</fullName>
    </submittedName>
</protein>
<feature type="signal peptide" evidence="2">
    <location>
        <begin position="1"/>
        <end position="23"/>
    </location>
</feature>
<gene>
    <name evidence="3" type="ORF">CAK95_25565</name>
</gene>
<feature type="region of interest" description="Disordered" evidence="1">
    <location>
        <begin position="68"/>
        <end position="87"/>
    </location>
</feature>
<accession>A0A1W6ZXP1</accession>
<keyword evidence="4" id="KW-1185">Reference proteome</keyword>
<proteinExistence type="predicted"/>
<evidence type="ECO:0000256" key="2">
    <source>
        <dbReference type="SAM" id="SignalP"/>
    </source>
</evidence>
<feature type="chain" id="PRO_5043354895" evidence="2">
    <location>
        <begin position="24"/>
        <end position="87"/>
    </location>
</feature>
<dbReference type="OrthoDB" id="8229016at2"/>
<dbReference type="RefSeq" id="WP_086090484.1">
    <property type="nucleotide sequence ID" value="NZ_CP021112.1"/>
</dbReference>
<dbReference type="InterPro" id="IPR021937">
    <property type="entry name" value="DUF3551"/>
</dbReference>
<organism evidence="3 4">
    <name type="scientific">Pseudorhodoplanes sinuspersici</name>
    <dbReference type="NCBI Taxonomy" id="1235591"/>
    <lineage>
        <taxon>Bacteria</taxon>
        <taxon>Pseudomonadati</taxon>
        <taxon>Pseudomonadota</taxon>
        <taxon>Alphaproteobacteria</taxon>
        <taxon>Hyphomicrobiales</taxon>
        <taxon>Pseudorhodoplanes</taxon>
    </lineage>
</organism>
<dbReference type="KEGG" id="psin:CAK95_25565"/>
<evidence type="ECO:0000313" key="4">
    <source>
        <dbReference type="Proteomes" id="UP000194137"/>
    </source>
</evidence>
<keyword evidence="2" id="KW-0732">Signal</keyword>
<reference evidence="3 4" key="1">
    <citation type="submission" date="2017-05" db="EMBL/GenBank/DDBJ databases">
        <title>Full genome sequence of Pseudorhodoplanes sinuspersici.</title>
        <authorList>
            <person name="Dastgheib S.M.M."/>
            <person name="Shavandi M."/>
            <person name="Tirandaz H."/>
        </authorList>
    </citation>
    <scope>NUCLEOTIDE SEQUENCE [LARGE SCALE GENOMIC DNA]</scope>
    <source>
        <strain evidence="3 4">RIPI110</strain>
    </source>
</reference>
<evidence type="ECO:0000256" key="1">
    <source>
        <dbReference type="SAM" id="MobiDB-lite"/>
    </source>
</evidence>
<evidence type="ECO:0000313" key="3">
    <source>
        <dbReference type="EMBL" id="ARQ02090.1"/>
    </source>
</evidence>